<dbReference type="GeneID" id="20244163"/>
<dbReference type="GO" id="GO:0005634">
    <property type="term" value="C:nucleus"/>
    <property type="evidence" value="ECO:0007669"/>
    <property type="project" value="UniProtKB-SubCell"/>
</dbReference>
<keyword evidence="12" id="KW-1185">Reference proteome</keyword>
<dbReference type="AlphaFoldDB" id="V4B233"/>
<evidence type="ECO:0000256" key="3">
    <source>
        <dbReference type="ARBA" id="ARBA00022737"/>
    </source>
</evidence>
<feature type="region of interest" description="Disordered" evidence="9">
    <location>
        <begin position="303"/>
        <end position="336"/>
    </location>
</feature>
<feature type="compositionally biased region" description="Basic and acidic residues" evidence="9">
    <location>
        <begin position="310"/>
        <end position="332"/>
    </location>
</feature>
<dbReference type="GO" id="GO:0006357">
    <property type="term" value="P:regulation of transcription by RNA polymerase II"/>
    <property type="evidence" value="ECO:0007669"/>
    <property type="project" value="TreeGrafter"/>
</dbReference>
<dbReference type="OrthoDB" id="6591996at2759"/>
<feature type="domain" description="C2H2-type" evidence="10">
    <location>
        <begin position="346"/>
        <end position="372"/>
    </location>
</feature>
<keyword evidence="2" id="KW-0479">Metal-binding</keyword>
<dbReference type="KEGG" id="lgi:LOTGIDRAFT_177043"/>
<dbReference type="PANTHER" id="PTHR24404">
    <property type="entry name" value="ZINC FINGER PROTEIN"/>
    <property type="match status" value="1"/>
</dbReference>
<reference evidence="11 12" key="1">
    <citation type="journal article" date="2013" name="Nature">
        <title>Insights into bilaterian evolution from three spiralian genomes.</title>
        <authorList>
            <person name="Simakov O."/>
            <person name="Marletaz F."/>
            <person name="Cho S.J."/>
            <person name="Edsinger-Gonzales E."/>
            <person name="Havlak P."/>
            <person name="Hellsten U."/>
            <person name="Kuo D.H."/>
            <person name="Larsson T."/>
            <person name="Lv J."/>
            <person name="Arendt D."/>
            <person name="Savage R."/>
            <person name="Osoegawa K."/>
            <person name="de Jong P."/>
            <person name="Grimwood J."/>
            <person name="Chapman J.A."/>
            <person name="Shapiro H."/>
            <person name="Aerts A."/>
            <person name="Otillar R.P."/>
            <person name="Terry A.Y."/>
            <person name="Boore J.L."/>
            <person name="Grigoriev I.V."/>
            <person name="Lindberg D.R."/>
            <person name="Seaver E.C."/>
            <person name="Weisblat D.A."/>
            <person name="Putnam N.H."/>
            <person name="Rokhsar D.S."/>
        </authorList>
    </citation>
    <scope>NUCLEOTIDE SEQUENCE [LARGE SCALE GENOMIC DNA]</scope>
</reference>
<dbReference type="InterPro" id="IPR050589">
    <property type="entry name" value="Ikaros_C2H2-ZF"/>
</dbReference>
<evidence type="ECO:0000313" key="12">
    <source>
        <dbReference type="Proteomes" id="UP000030746"/>
    </source>
</evidence>
<dbReference type="OMA" id="NINCHPS"/>
<keyword evidence="4 8" id="KW-0863">Zinc-finger</keyword>
<dbReference type="CTD" id="20244163"/>
<dbReference type="SMART" id="SM00355">
    <property type="entry name" value="ZnF_C2H2"/>
    <property type="match status" value="3"/>
</dbReference>
<dbReference type="InterPro" id="IPR036236">
    <property type="entry name" value="Znf_C2H2_sf"/>
</dbReference>
<protein>
    <recommendedName>
        <fullName evidence="10">C2H2-type domain-containing protein</fullName>
    </recommendedName>
</protein>
<dbReference type="GO" id="GO:0003700">
    <property type="term" value="F:DNA-binding transcription factor activity"/>
    <property type="evidence" value="ECO:0007669"/>
    <property type="project" value="TreeGrafter"/>
</dbReference>
<name>V4B233_LOTGI</name>
<feature type="region of interest" description="Disordered" evidence="9">
    <location>
        <begin position="89"/>
        <end position="224"/>
    </location>
</feature>
<feature type="compositionally biased region" description="Low complexity" evidence="9">
    <location>
        <begin position="94"/>
        <end position="108"/>
    </location>
</feature>
<evidence type="ECO:0000256" key="9">
    <source>
        <dbReference type="SAM" id="MobiDB-lite"/>
    </source>
</evidence>
<gene>
    <name evidence="11" type="ORF">LOTGIDRAFT_177043</name>
</gene>
<evidence type="ECO:0000256" key="6">
    <source>
        <dbReference type="ARBA" id="ARBA00023125"/>
    </source>
</evidence>
<accession>V4B233</accession>
<dbReference type="SUPFAM" id="SSF57667">
    <property type="entry name" value="beta-beta-alpha zinc fingers"/>
    <property type="match status" value="1"/>
</dbReference>
<feature type="non-terminal residue" evidence="11">
    <location>
        <position position="375"/>
    </location>
</feature>
<evidence type="ECO:0000256" key="2">
    <source>
        <dbReference type="ARBA" id="ARBA00022723"/>
    </source>
</evidence>
<dbReference type="Gene3D" id="3.30.160.60">
    <property type="entry name" value="Classic Zinc Finger"/>
    <property type="match status" value="2"/>
</dbReference>
<dbReference type="GO" id="GO:0008270">
    <property type="term" value="F:zinc ion binding"/>
    <property type="evidence" value="ECO:0007669"/>
    <property type="project" value="UniProtKB-KW"/>
</dbReference>
<keyword evidence="3" id="KW-0677">Repeat</keyword>
<dbReference type="Pfam" id="PF00096">
    <property type="entry name" value="zf-C2H2"/>
    <property type="match status" value="2"/>
</dbReference>
<keyword evidence="6" id="KW-0238">DNA-binding</keyword>
<evidence type="ECO:0000256" key="8">
    <source>
        <dbReference type="PROSITE-ProRule" id="PRU00042"/>
    </source>
</evidence>
<dbReference type="PROSITE" id="PS50157">
    <property type="entry name" value="ZINC_FINGER_C2H2_2"/>
    <property type="match status" value="2"/>
</dbReference>
<dbReference type="InterPro" id="IPR013087">
    <property type="entry name" value="Znf_C2H2_type"/>
</dbReference>
<organism evidence="11 12">
    <name type="scientific">Lottia gigantea</name>
    <name type="common">Giant owl limpet</name>
    <dbReference type="NCBI Taxonomy" id="225164"/>
    <lineage>
        <taxon>Eukaryota</taxon>
        <taxon>Metazoa</taxon>
        <taxon>Spiralia</taxon>
        <taxon>Lophotrochozoa</taxon>
        <taxon>Mollusca</taxon>
        <taxon>Gastropoda</taxon>
        <taxon>Patellogastropoda</taxon>
        <taxon>Lottioidea</taxon>
        <taxon>Lottiidae</taxon>
        <taxon>Lottia</taxon>
    </lineage>
</organism>
<proteinExistence type="predicted"/>
<evidence type="ECO:0000256" key="7">
    <source>
        <dbReference type="ARBA" id="ARBA00023242"/>
    </source>
</evidence>
<evidence type="ECO:0000256" key="5">
    <source>
        <dbReference type="ARBA" id="ARBA00022833"/>
    </source>
</evidence>
<feature type="compositionally biased region" description="Low complexity" evidence="9">
    <location>
        <begin position="138"/>
        <end position="155"/>
    </location>
</feature>
<dbReference type="STRING" id="225164.V4B233"/>
<dbReference type="Proteomes" id="UP000030746">
    <property type="component" value="Unassembled WGS sequence"/>
</dbReference>
<evidence type="ECO:0000256" key="1">
    <source>
        <dbReference type="ARBA" id="ARBA00004123"/>
    </source>
</evidence>
<dbReference type="RefSeq" id="XP_009047672.1">
    <property type="nucleotide sequence ID" value="XM_009049424.1"/>
</dbReference>
<evidence type="ECO:0000313" key="11">
    <source>
        <dbReference type="EMBL" id="ESP01641.1"/>
    </source>
</evidence>
<feature type="domain" description="C2H2-type" evidence="10">
    <location>
        <begin position="229"/>
        <end position="255"/>
    </location>
</feature>
<dbReference type="GO" id="GO:0000978">
    <property type="term" value="F:RNA polymerase II cis-regulatory region sequence-specific DNA binding"/>
    <property type="evidence" value="ECO:0007669"/>
    <property type="project" value="TreeGrafter"/>
</dbReference>
<sequence>MQTPAGSYSLLKNSSLLLVQDRKAKLPVQASGAPGLVQKPSNPVTCSRNANLTSVIQDNTSFNPSRARQFSEMVGSHVGIFTVNTQHLKTGRNSSKAPSSSSSSVKALAKQKKTSEKCKTLTKSKPVITAIPPQTNPSSKTYISPSSSPLSVTLRSSKKAEKQIIRRPQNNPKPPTLKKLKPTNPPKKPEASPPKKPDPFQSSSKPESSPPKKPESSLSSHKPVPNQLYKCPICDIGFSTKVALDQHSKNPKNSHFECSKCGKSCNAQLGFCIHCFVASQKKENKDAETKDSNNSIILVVHPNTTTNSEKGLEDKIQGPEKEAKNKDHEKTIQPKRKKQLKKIKLKKCSICGKILNSYYLATHMRTHSGEKPYKC</sequence>
<comment type="subcellular location">
    <subcellularLocation>
        <location evidence="1">Nucleus</location>
    </subcellularLocation>
</comment>
<evidence type="ECO:0000256" key="4">
    <source>
        <dbReference type="ARBA" id="ARBA00022771"/>
    </source>
</evidence>
<dbReference type="EMBL" id="KB200447">
    <property type="protein sequence ID" value="ESP01641.1"/>
    <property type="molecule type" value="Genomic_DNA"/>
</dbReference>
<feature type="compositionally biased region" description="Basic and acidic residues" evidence="9">
    <location>
        <begin position="187"/>
        <end position="198"/>
    </location>
</feature>
<dbReference type="PANTHER" id="PTHR24404:SF114">
    <property type="entry name" value="KLUMPFUSS, ISOFORM B-RELATED"/>
    <property type="match status" value="1"/>
</dbReference>
<evidence type="ECO:0000259" key="10">
    <source>
        <dbReference type="PROSITE" id="PS50157"/>
    </source>
</evidence>
<keyword evidence="5" id="KW-0862">Zinc</keyword>
<keyword evidence="7" id="KW-0539">Nucleus</keyword>